<accession>A0ACC0BL09</accession>
<dbReference type="Proteomes" id="UP001060085">
    <property type="component" value="Linkage Group LG03"/>
</dbReference>
<proteinExistence type="predicted"/>
<organism evidence="1 2">
    <name type="scientific">Catharanthus roseus</name>
    <name type="common">Madagascar periwinkle</name>
    <name type="synonym">Vinca rosea</name>
    <dbReference type="NCBI Taxonomy" id="4058"/>
    <lineage>
        <taxon>Eukaryota</taxon>
        <taxon>Viridiplantae</taxon>
        <taxon>Streptophyta</taxon>
        <taxon>Embryophyta</taxon>
        <taxon>Tracheophyta</taxon>
        <taxon>Spermatophyta</taxon>
        <taxon>Magnoliopsida</taxon>
        <taxon>eudicotyledons</taxon>
        <taxon>Gunneridae</taxon>
        <taxon>Pentapetalae</taxon>
        <taxon>asterids</taxon>
        <taxon>lamiids</taxon>
        <taxon>Gentianales</taxon>
        <taxon>Apocynaceae</taxon>
        <taxon>Rauvolfioideae</taxon>
        <taxon>Vinceae</taxon>
        <taxon>Catharanthinae</taxon>
        <taxon>Catharanthus</taxon>
    </lineage>
</organism>
<protein>
    <submittedName>
        <fullName evidence="1">Uncharacterized protein</fullName>
    </submittedName>
</protein>
<name>A0ACC0BL09_CATRO</name>
<evidence type="ECO:0000313" key="2">
    <source>
        <dbReference type="Proteomes" id="UP001060085"/>
    </source>
</evidence>
<dbReference type="EMBL" id="CM044703">
    <property type="protein sequence ID" value="KAI5673296.1"/>
    <property type="molecule type" value="Genomic_DNA"/>
</dbReference>
<gene>
    <name evidence="1" type="ORF">M9H77_13660</name>
</gene>
<comment type="caution">
    <text evidence="1">The sequence shown here is derived from an EMBL/GenBank/DDBJ whole genome shotgun (WGS) entry which is preliminary data.</text>
</comment>
<keyword evidence="2" id="KW-1185">Reference proteome</keyword>
<reference evidence="2" key="1">
    <citation type="journal article" date="2023" name="Nat. Plants">
        <title>Single-cell RNA sequencing provides a high-resolution roadmap for understanding the multicellular compartmentation of specialized metabolism.</title>
        <authorList>
            <person name="Sun S."/>
            <person name="Shen X."/>
            <person name="Li Y."/>
            <person name="Li Y."/>
            <person name="Wang S."/>
            <person name="Li R."/>
            <person name="Zhang H."/>
            <person name="Shen G."/>
            <person name="Guo B."/>
            <person name="Wei J."/>
            <person name="Xu J."/>
            <person name="St-Pierre B."/>
            <person name="Chen S."/>
            <person name="Sun C."/>
        </authorList>
    </citation>
    <scope>NUCLEOTIDE SEQUENCE [LARGE SCALE GENOMIC DNA]</scope>
</reference>
<evidence type="ECO:0000313" key="1">
    <source>
        <dbReference type="EMBL" id="KAI5673296.1"/>
    </source>
</evidence>
<sequence>MDEEQETLALHARRKKSSMKISCCFNTSNYHRRGGSFDISSILPSPSRRSPSSWIRSKTQDLPEIKGKCKNFISRKSGGGKHRRHSSAEFSYDPLSYSLNFEDNVVDDLVDLDQMPRSFSSRLPASPPRATIIASTPSSTGKTLSVSSAAASVLPASRASAVAEAMKNLQLSPVGNRRNNTTHEFHHIPRRSSDQFINARKTGDHQMAEMREKSHDQTAVAEAQSRNIERSTQRAAAVAEVRRNLEDVTPSRQQLQN</sequence>